<organism evidence="1 2">
    <name type="scientific">Paenibacillus yonginensis</name>
    <dbReference type="NCBI Taxonomy" id="1462996"/>
    <lineage>
        <taxon>Bacteria</taxon>
        <taxon>Bacillati</taxon>
        <taxon>Bacillota</taxon>
        <taxon>Bacilli</taxon>
        <taxon>Bacillales</taxon>
        <taxon>Paenibacillaceae</taxon>
        <taxon>Paenibacillus</taxon>
    </lineage>
</organism>
<dbReference type="KEGG" id="pyg:AWM70_21915"/>
<dbReference type="RefSeq" id="WP_068700007.1">
    <property type="nucleotide sequence ID" value="NZ_CP014167.1"/>
</dbReference>
<dbReference type="STRING" id="1462996.AWM70_21915"/>
<keyword evidence="2" id="KW-1185">Reference proteome</keyword>
<dbReference type="OrthoDB" id="2971377at2"/>
<name>A0A1B1N661_9BACL</name>
<dbReference type="EMBL" id="CP014167">
    <property type="protein sequence ID" value="ANS76909.1"/>
    <property type="molecule type" value="Genomic_DNA"/>
</dbReference>
<gene>
    <name evidence="1" type="ORF">AWM70_21915</name>
</gene>
<reference evidence="1 2" key="1">
    <citation type="submission" date="2016-01" db="EMBL/GenBank/DDBJ databases">
        <title>Complete Genome Sequence of Paenibacillus yonginensis DCY84, a novel Plant Growth-Promoting Bacteria with Elicitation of Induced Systemic Resistance.</title>
        <authorList>
            <person name="Kim Y.J."/>
            <person name="Yang D.C."/>
            <person name="Sukweenadhi J."/>
        </authorList>
    </citation>
    <scope>NUCLEOTIDE SEQUENCE [LARGE SCALE GENOMIC DNA]</scope>
    <source>
        <strain evidence="1 2">DCY84</strain>
    </source>
</reference>
<sequence>MDKPLQLDQHSLVQAWQQQLPEMIGPGDSTVVLADNANPQAINVHINAAGHQMYAFDFRCTYKDTRELDIALVDVEMAGRPIDEHSDAVQELINDYTRHIHECAQVLHNVTDPS</sequence>
<proteinExistence type="predicted"/>
<protein>
    <submittedName>
        <fullName evidence="1">Uncharacterized protein</fullName>
    </submittedName>
</protein>
<evidence type="ECO:0000313" key="2">
    <source>
        <dbReference type="Proteomes" id="UP000092573"/>
    </source>
</evidence>
<dbReference type="AlphaFoldDB" id="A0A1B1N661"/>
<evidence type="ECO:0000313" key="1">
    <source>
        <dbReference type="EMBL" id="ANS76909.1"/>
    </source>
</evidence>
<accession>A0A1B1N661</accession>
<dbReference type="Proteomes" id="UP000092573">
    <property type="component" value="Chromosome"/>
</dbReference>